<accession>L7JWK4</accession>
<sequence>MNGSLYDSFYESTVVEATVSVQRARRVCLVCEKL</sequence>
<dbReference type="VEuPathDB" id="MicrosporidiaDB:THOM_1928"/>
<organism evidence="1 2">
    <name type="scientific">Trachipleistophora hominis</name>
    <name type="common">Microsporidian parasite</name>
    <dbReference type="NCBI Taxonomy" id="72359"/>
    <lineage>
        <taxon>Eukaryota</taxon>
        <taxon>Fungi</taxon>
        <taxon>Fungi incertae sedis</taxon>
        <taxon>Microsporidia</taxon>
        <taxon>Pleistophoridae</taxon>
        <taxon>Trachipleistophora</taxon>
    </lineage>
</organism>
<reference evidence="1 2" key="1">
    <citation type="journal article" date="2012" name="PLoS Pathog.">
        <title>The genome of the obligate intracellular parasite Trachipleistophora hominis: new insights into microsporidian genome dynamics and reductive evolution.</title>
        <authorList>
            <person name="Heinz E."/>
            <person name="Williams T.A."/>
            <person name="Nakjang S."/>
            <person name="Noel C.J."/>
            <person name="Swan D.C."/>
            <person name="Goldberg A.V."/>
            <person name="Harris S.R."/>
            <person name="Weinmaier T."/>
            <person name="Markert S."/>
            <person name="Becher D."/>
            <person name="Bernhardt J."/>
            <person name="Dagan T."/>
            <person name="Hacker C."/>
            <person name="Lucocq J.M."/>
            <person name="Schweder T."/>
            <person name="Rattei T."/>
            <person name="Hall N."/>
            <person name="Hirt R.P."/>
            <person name="Embley T.M."/>
        </authorList>
    </citation>
    <scope>NUCLEOTIDE SEQUENCE [LARGE SCALE GENOMIC DNA]</scope>
</reference>
<evidence type="ECO:0000313" key="2">
    <source>
        <dbReference type="Proteomes" id="UP000011185"/>
    </source>
</evidence>
<evidence type="ECO:0000313" key="1">
    <source>
        <dbReference type="EMBL" id="ELQ75127.1"/>
    </source>
</evidence>
<name>L7JWK4_TRAHO</name>
<dbReference type="Proteomes" id="UP000011185">
    <property type="component" value="Unassembled WGS sequence"/>
</dbReference>
<dbReference type="InParanoid" id="L7JWK4"/>
<dbReference type="AlphaFoldDB" id="L7JWK4"/>
<keyword evidence="2" id="KW-1185">Reference proteome</keyword>
<protein>
    <submittedName>
        <fullName evidence="1">Uncharacterized protein</fullName>
    </submittedName>
</protein>
<proteinExistence type="predicted"/>
<dbReference type="EMBL" id="JH993987">
    <property type="protein sequence ID" value="ELQ75127.1"/>
    <property type="molecule type" value="Genomic_DNA"/>
</dbReference>
<dbReference type="HOGENOM" id="CLU_3377389_0_0_1"/>
<gene>
    <name evidence="1" type="ORF">THOM_1928</name>
</gene>